<comment type="catalytic activity">
    <reaction evidence="1">
        <text>ATP + protein L-histidine = ADP + protein N-phospho-L-histidine.</text>
        <dbReference type="EC" id="2.7.13.3"/>
    </reaction>
</comment>
<dbReference type="InterPro" id="IPR004358">
    <property type="entry name" value="Sig_transdc_His_kin-like_C"/>
</dbReference>
<evidence type="ECO:0000256" key="6">
    <source>
        <dbReference type="ARBA" id="ARBA00022741"/>
    </source>
</evidence>
<evidence type="ECO:0000259" key="13">
    <source>
        <dbReference type="PROSITE" id="PS50885"/>
    </source>
</evidence>
<dbReference type="AlphaFoldDB" id="D2Z5L3"/>
<dbReference type="Proteomes" id="UP000006427">
    <property type="component" value="Unassembled WGS sequence"/>
</dbReference>
<evidence type="ECO:0000313" key="14">
    <source>
        <dbReference type="EMBL" id="EFC90760.1"/>
    </source>
</evidence>
<dbReference type="STRING" id="469381.Dpep_0732"/>
<reference evidence="14 15" key="1">
    <citation type="journal article" date="2010" name="Stand. Genomic Sci.">
        <title>Permanent draft genome sequence of Dethiosulfovibrio peptidovorans type strain (SEBR 4207).</title>
        <authorList>
            <person name="Labutti K."/>
            <person name="Mayilraj S."/>
            <person name="Clum A."/>
            <person name="Lucas S."/>
            <person name="Glavina Del Rio T."/>
            <person name="Nolan M."/>
            <person name="Tice H."/>
            <person name="Cheng J.F."/>
            <person name="Pitluck S."/>
            <person name="Liolios K."/>
            <person name="Ivanova N."/>
            <person name="Mavromatis K."/>
            <person name="Mikhailova N."/>
            <person name="Pati A."/>
            <person name="Goodwin L."/>
            <person name="Chen A."/>
            <person name="Palaniappan K."/>
            <person name="Land M."/>
            <person name="Hauser L."/>
            <person name="Chang Y.J."/>
            <person name="Jeffries C.D."/>
            <person name="Rohde M."/>
            <person name="Spring S."/>
            <person name="Goker M."/>
            <person name="Woyke T."/>
            <person name="Bristow J."/>
            <person name="Eisen J.A."/>
            <person name="Markowitz V."/>
            <person name="Hugenholtz P."/>
            <person name="Kyrpides N.C."/>
            <person name="Klenk H.P."/>
            <person name="Lapidus A."/>
        </authorList>
    </citation>
    <scope>NUCLEOTIDE SEQUENCE [LARGE SCALE GENOMIC DNA]</scope>
    <source>
        <strain evidence="14 15">DSM 11002</strain>
    </source>
</reference>
<dbReference type="Pfam" id="PF00672">
    <property type="entry name" value="HAMP"/>
    <property type="match status" value="1"/>
</dbReference>
<dbReference type="InterPro" id="IPR036890">
    <property type="entry name" value="HATPase_C_sf"/>
</dbReference>
<dbReference type="GO" id="GO:0000156">
    <property type="term" value="F:phosphorelay response regulator activity"/>
    <property type="evidence" value="ECO:0007669"/>
    <property type="project" value="TreeGrafter"/>
</dbReference>
<dbReference type="GO" id="GO:0000155">
    <property type="term" value="F:phosphorelay sensor kinase activity"/>
    <property type="evidence" value="ECO:0007669"/>
    <property type="project" value="InterPro"/>
</dbReference>
<keyword evidence="9" id="KW-0902">Two-component regulatory system</keyword>
<feature type="domain" description="Histidine kinase" evidence="12">
    <location>
        <begin position="345"/>
        <end position="568"/>
    </location>
</feature>
<dbReference type="SUPFAM" id="SSF47384">
    <property type="entry name" value="Homodimeric domain of signal transducing histidine kinase"/>
    <property type="match status" value="1"/>
</dbReference>
<evidence type="ECO:0000256" key="1">
    <source>
        <dbReference type="ARBA" id="ARBA00000085"/>
    </source>
</evidence>
<comment type="subcellular location">
    <subcellularLocation>
        <location evidence="2">Membrane</location>
    </subcellularLocation>
</comment>
<dbReference type="GO" id="GO:0030295">
    <property type="term" value="F:protein kinase activator activity"/>
    <property type="evidence" value="ECO:0007669"/>
    <property type="project" value="TreeGrafter"/>
</dbReference>
<evidence type="ECO:0000256" key="11">
    <source>
        <dbReference type="SAM" id="Phobius"/>
    </source>
</evidence>
<dbReference type="Pfam" id="PF02518">
    <property type="entry name" value="HATPase_c"/>
    <property type="match status" value="1"/>
</dbReference>
<evidence type="ECO:0000256" key="7">
    <source>
        <dbReference type="ARBA" id="ARBA00022777"/>
    </source>
</evidence>
<dbReference type="EMBL" id="ABTR02000001">
    <property type="protein sequence ID" value="EFC90760.1"/>
    <property type="molecule type" value="Genomic_DNA"/>
</dbReference>
<dbReference type="InterPro" id="IPR005467">
    <property type="entry name" value="His_kinase_dom"/>
</dbReference>
<evidence type="ECO:0000256" key="3">
    <source>
        <dbReference type="ARBA" id="ARBA00012438"/>
    </source>
</evidence>
<dbReference type="EC" id="2.7.13.3" evidence="3"/>
<dbReference type="PRINTS" id="PR00344">
    <property type="entry name" value="BCTRLSENSOR"/>
</dbReference>
<dbReference type="InterPro" id="IPR050351">
    <property type="entry name" value="BphY/WalK/GraS-like"/>
</dbReference>
<dbReference type="Gene3D" id="3.30.565.10">
    <property type="entry name" value="Histidine kinase-like ATPase, C-terminal domain"/>
    <property type="match status" value="1"/>
</dbReference>
<evidence type="ECO:0000313" key="15">
    <source>
        <dbReference type="Proteomes" id="UP000006427"/>
    </source>
</evidence>
<evidence type="ECO:0000256" key="4">
    <source>
        <dbReference type="ARBA" id="ARBA00022553"/>
    </source>
</evidence>
<evidence type="ECO:0000256" key="2">
    <source>
        <dbReference type="ARBA" id="ARBA00004370"/>
    </source>
</evidence>
<dbReference type="CDD" id="cd00082">
    <property type="entry name" value="HisKA"/>
    <property type="match status" value="1"/>
</dbReference>
<dbReference type="GO" id="GO:0005524">
    <property type="term" value="F:ATP binding"/>
    <property type="evidence" value="ECO:0007669"/>
    <property type="project" value="UniProtKB-KW"/>
</dbReference>
<dbReference type="GO" id="GO:0016020">
    <property type="term" value="C:membrane"/>
    <property type="evidence" value="ECO:0007669"/>
    <property type="project" value="UniProtKB-SubCell"/>
</dbReference>
<evidence type="ECO:0000259" key="12">
    <source>
        <dbReference type="PROSITE" id="PS50109"/>
    </source>
</evidence>
<keyword evidence="11" id="KW-0472">Membrane</keyword>
<dbReference type="SMART" id="SM00387">
    <property type="entry name" value="HATPase_c"/>
    <property type="match status" value="1"/>
</dbReference>
<dbReference type="PROSITE" id="PS50885">
    <property type="entry name" value="HAMP"/>
    <property type="match status" value="1"/>
</dbReference>
<proteinExistence type="predicted"/>
<dbReference type="InterPro" id="IPR000014">
    <property type="entry name" value="PAS"/>
</dbReference>
<dbReference type="SMART" id="SM00388">
    <property type="entry name" value="HisKA"/>
    <property type="match status" value="1"/>
</dbReference>
<dbReference type="RefSeq" id="WP_005659723.1">
    <property type="nucleotide sequence ID" value="NZ_ABTR02000001.1"/>
</dbReference>
<dbReference type="CDD" id="cd00075">
    <property type="entry name" value="HATPase"/>
    <property type="match status" value="1"/>
</dbReference>
<dbReference type="InterPro" id="IPR003660">
    <property type="entry name" value="HAMP_dom"/>
</dbReference>
<dbReference type="Gene3D" id="3.30.450.20">
    <property type="entry name" value="PAS domain"/>
    <property type="match status" value="1"/>
</dbReference>
<keyword evidence="6" id="KW-0547">Nucleotide-binding</keyword>
<feature type="domain" description="HAMP" evidence="13">
    <location>
        <begin position="181"/>
        <end position="232"/>
    </location>
</feature>
<dbReference type="PaxDb" id="469381-Dpep_0732"/>
<dbReference type="FunFam" id="1.10.287.130:FF:000001">
    <property type="entry name" value="Two-component sensor histidine kinase"/>
    <property type="match status" value="1"/>
</dbReference>
<evidence type="ECO:0000256" key="5">
    <source>
        <dbReference type="ARBA" id="ARBA00022679"/>
    </source>
</evidence>
<keyword evidence="15" id="KW-1185">Reference proteome</keyword>
<dbReference type="InterPro" id="IPR036097">
    <property type="entry name" value="HisK_dim/P_sf"/>
</dbReference>
<keyword evidence="7 14" id="KW-0418">Kinase</keyword>
<dbReference type="PROSITE" id="PS50109">
    <property type="entry name" value="HIS_KIN"/>
    <property type="match status" value="1"/>
</dbReference>
<accession>D2Z5L3</accession>
<dbReference type="Pfam" id="PF00512">
    <property type="entry name" value="HisKA"/>
    <property type="match status" value="1"/>
</dbReference>
<protein>
    <recommendedName>
        <fullName evidence="3">histidine kinase</fullName>
        <ecNumber evidence="3">2.7.13.3</ecNumber>
    </recommendedName>
</protein>
<organism evidence="14 15">
    <name type="scientific">Dethiosulfovibrio peptidovorans DSM 11002</name>
    <dbReference type="NCBI Taxonomy" id="469381"/>
    <lineage>
        <taxon>Bacteria</taxon>
        <taxon>Thermotogati</taxon>
        <taxon>Synergistota</taxon>
        <taxon>Synergistia</taxon>
        <taxon>Synergistales</taxon>
        <taxon>Dethiosulfovibrionaceae</taxon>
        <taxon>Dethiosulfovibrio</taxon>
    </lineage>
</organism>
<feature type="coiled-coil region" evidence="10">
    <location>
        <begin position="213"/>
        <end position="244"/>
    </location>
</feature>
<evidence type="ECO:0000256" key="8">
    <source>
        <dbReference type="ARBA" id="ARBA00022840"/>
    </source>
</evidence>
<dbReference type="GO" id="GO:0007234">
    <property type="term" value="P:osmosensory signaling via phosphorelay pathway"/>
    <property type="evidence" value="ECO:0007669"/>
    <property type="project" value="TreeGrafter"/>
</dbReference>
<dbReference type="eggNOG" id="COG5002">
    <property type="taxonomic scope" value="Bacteria"/>
</dbReference>
<keyword evidence="4" id="KW-0597">Phosphoprotein</keyword>
<evidence type="ECO:0000256" key="9">
    <source>
        <dbReference type="ARBA" id="ARBA00023012"/>
    </source>
</evidence>
<keyword evidence="8" id="KW-0067">ATP-binding</keyword>
<name>D2Z5L3_9BACT</name>
<dbReference type="InterPro" id="IPR003594">
    <property type="entry name" value="HATPase_dom"/>
</dbReference>
<keyword evidence="11" id="KW-1133">Transmembrane helix</keyword>
<dbReference type="Pfam" id="PF13188">
    <property type="entry name" value="PAS_8"/>
    <property type="match status" value="1"/>
</dbReference>
<dbReference type="Gene3D" id="1.10.8.500">
    <property type="entry name" value="HAMP domain in histidine kinase"/>
    <property type="match status" value="1"/>
</dbReference>
<dbReference type="PANTHER" id="PTHR42878">
    <property type="entry name" value="TWO-COMPONENT HISTIDINE KINASE"/>
    <property type="match status" value="1"/>
</dbReference>
<feature type="transmembrane region" description="Helical" evidence="11">
    <location>
        <begin position="161"/>
        <end position="180"/>
    </location>
</feature>
<keyword evidence="5" id="KW-0808">Transferase</keyword>
<dbReference type="SUPFAM" id="SSF55874">
    <property type="entry name" value="ATPase domain of HSP90 chaperone/DNA topoisomerase II/histidine kinase"/>
    <property type="match status" value="1"/>
</dbReference>
<dbReference type="PANTHER" id="PTHR42878:SF7">
    <property type="entry name" value="SENSOR HISTIDINE KINASE GLRK"/>
    <property type="match status" value="1"/>
</dbReference>
<gene>
    <name evidence="14" type="ORF">Dpep_0732</name>
</gene>
<dbReference type="SMART" id="SM00304">
    <property type="entry name" value="HAMP"/>
    <property type="match status" value="1"/>
</dbReference>
<evidence type="ECO:0000256" key="10">
    <source>
        <dbReference type="SAM" id="Coils"/>
    </source>
</evidence>
<keyword evidence="11" id="KW-0812">Transmembrane</keyword>
<dbReference type="Gene3D" id="1.10.287.130">
    <property type="match status" value="1"/>
</dbReference>
<comment type="caution">
    <text evidence="14">The sequence shown here is derived from an EMBL/GenBank/DDBJ whole genome shotgun (WGS) entry which is preliminary data.</text>
</comment>
<sequence length="568" mass="63309">MKSLKGKTLLAAAAAVLLTFFGSWLLMSRIVEDHIADEAVRELSRQAGLVARLVEESDGSLDLEELAQELECRISLIDENGTVLRDTEASVERLDNHGNRPEIKRAFSSGAGSEIRYSRSLDSTMVYSARALSIDGNLHVVRLAYRLSALDQAAAEGRKRLFGLSILAALAVLALAQFMIRRFFRPLERIVAAADDIATGRESRFPIMADRELQSLSRALDDMSQQLHEAMEELRHERGDLETLIASMPVGLILLDRKKSIRMINHCARELLDLKTGVLLPGSLHPLIDRVAESGQADPITLDLPERGLFLTVSAESIETGILLVFHDMTEEHRLDLARRNFIADASHEFQTPLTSIGVTAEFLMDEEDVDTRKRYLNSILEQQRRLTSLVDDMLLLSRLEAEPPKEKREPFDLAKVLSEVISEHRSHPMASKVEITLEAPEKAPMVGRRDELYRALGNLIGNGVKYVRRRFENEPGGKIAVELKEDGDLWTVTVSDNGVGIKESLASSIFERFQKGDPSRSRKSWGQGGYGLGLAIAKRIVEGHDGRIDLTRFVDGATFEVSLPKCR</sequence>
<dbReference type="InterPro" id="IPR003661">
    <property type="entry name" value="HisK_dim/P_dom"/>
</dbReference>
<dbReference type="OrthoDB" id="9813151at2"/>
<keyword evidence="10" id="KW-0175">Coiled coil</keyword>